<dbReference type="Gene3D" id="3.40.50.300">
    <property type="entry name" value="P-loop containing nucleotide triphosphate hydrolases"/>
    <property type="match status" value="1"/>
</dbReference>
<dbReference type="SUPFAM" id="SSF52540">
    <property type="entry name" value="P-loop containing nucleoside triphosphate hydrolases"/>
    <property type="match status" value="1"/>
</dbReference>
<sequence>METNIDTFSECSEINDFLRAGSEREARNKLIQLVDYHFRNEFKHPPYLNQLIRDTGLYPYLDEDTSSWQERFLSEAFKVDAGDKEERVLHREQSDVLRRLLAGESIAVSAPTSFGKSFIVDAFIATKKPMNAMIIVPTIALMDEVRRRLHRKFGREYKVITTTGATLADKNLFIFPQERAVAYADVLENLDILVVDEFYKASSEFDKNRSPALLRAILKLGRISKQRYYLAPNISSLAENLA</sequence>
<keyword evidence="2" id="KW-0378">Hydrolase</keyword>
<keyword evidence="2" id="KW-0547">Nucleotide-binding</keyword>
<evidence type="ECO:0000259" key="1">
    <source>
        <dbReference type="PROSITE" id="PS51192"/>
    </source>
</evidence>
<keyword evidence="3" id="KW-1185">Reference proteome</keyword>
<evidence type="ECO:0000313" key="3">
    <source>
        <dbReference type="Proteomes" id="UP001597375"/>
    </source>
</evidence>
<keyword evidence="2" id="KW-0067">ATP-binding</keyword>
<dbReference type="InterPro" id="IPR014001">
    <property type="entry name" value="Helicase_ATP-bd"/>
</dbReference>
<organism evidence="2 3">
    <name type="scientific">Luteolibacter algae</name>
    <dbReference type="NCBI Taxonomy" id="454151"/>
    <lineage>
        <taxon>Bacteria</taxon>
        <taxon>Pseudomonadati</taxon>
        <taxon>Verrucomicrobiota</taxon>
        <taxon>Verrucomicrobiia</taxon>
        <taxon>Verrucomicrobiales</taxon>
        <taxon>Verrucomicrobiaceae</taxon>
        <taxon>Luteolibacter</taxon>
    </lineage>
</organism>
<accession>A0ABW5DBZ9</accession>
<dbReference type="RefSeq" id="WP_386820469.1">
    <property type="nucleotide sequence ID" value="NZ_JBHUIT010000020.1"/>
</dbReference>
<dbReference type="Proteomes" id="UP001597375">
    <property type="component" value="Unassembled WGS sequence"/>
</dbReference>
<gene>
    <name evidence="2" type="ORF">ACFSSA_10880</name>
</gene>
<name>A0ABW5DBZ9_9BACT</name>
<keyword evidence="2" id="KW-0347">Helicase</keyword>
<dbReference type="PROSITE" id="PS51192">
    <property type="entry name" value="HELICASE_ATP_BIND_1"/>
    <property type="match status" value="1"/>
</dbReference>
<evidence type="ECO:0000313" key="2">
    <source>
        <dbReference type="EMBL" id="MFD2257181.1"/>
    </source>
</evidence>
<dbReference type="EMBL" id="JBHUIT010000020">
    <property type="protein sequence ID" value="MFD2257181.1"/>
    <property type="molecule type" value="Genomic_DNA"/>
</dbReference>
<protein>
    <submittedName>
        <fullName evidence="2">DEAD/DEAH box helicase</fullName>
    </submittedName>
</protein>
<comment type="caution">
    <text evidence="2">The sequence shown here is derived from an EMBL/GenBank/DDBJ whole genome shotgun (WGS) entry which is preliminary data.</text>
</comment>
<dbReference type="InterPro" id="IPR027417">
    <property type="entry name" value="P-loop_NTPase"/>
</dbReference>
<reference evidence="3" key="1">
    <citation type="journal article" date="2019" name="Int. J. Syst. Evol. Microbiol.">
        <title>The Global Catalogue of Microorganisms (GCM) 10K type strain sequencing project: providing services to taxonomists for standard genome sequencing and annotation.</title>
        <authorList>
            <consortium name="The Broad Institute Genomics Platform"/>
            <consortium name="The Broad Institute Genome Sequencing Center for Infectious Disease"/>
            <person name="Wu L."/>
            <person name="Ma J."/>
        </authorList>
    </citation>
    <scope>NUCLEOTIDE SEQUENCE [LARGE SCALE GENOMIC DNA]</scope>
    <source>
        <strain evidence="3">CGMCC 4.7106</strain>
    </source>
</reference>
<proteinExistence type="predicted"/>
<feature type="domain" description="Helicase ATP-binding" evidence="1">
    <location>
        <begin position="97"/>
        <end position="218"/>
    </location>
</feature>
<dbReference type="InterPro" id="IPR011545">
    <property type="entry name" value="DEAD/DEAH_box_helicase_dom"/>
</dbReference>
<dbReference type="GO" id="GO:0004386">
    <property type="term" value="F:helicase activity"/>
    <property type="evidence" value="ECO:0007669"/>
    <property type="project" value="UniProtKB-KW"/>
</dbReference>
<dbReference type="Pfam" id="PF00270">
    <property type="entry name" value="DEAD"/>
    <property type="match status" value="1"/>
</dbReference>